<feature type="region of interest" description="Disordered" evidence="1">
    <location>
        <begin position="63"/>
        <end position="83"/>
    </location>
</feature>
<accession>A0A1H8TT21</accession>
<dbReference type="Pfam" id="PF19146">
    <property type="entry name" value="DUF5828"/>
    <property type="match status" value="2"/>
</dbReference>
<dbReference type="InterPro" id="IPR043868">
    <property type="entry name" value="DUF5828"/>
</dbReference>
<gene>
    <name evidence="2" type="ORF">SAMN04487948_10883</name>
</gene>
<dbReference type="EMBL" id="FODV01000008">
    <property type="protein sequence ID" value="SEO93774.1"/>
    <property type="molecule type" value="Genomic_DNA"/>
</dbReference>
<evidence type="ECO:0000313" key="3">
    <source>
        <dbReference type="Proteomes" id="UP000199126"/>
    </source>
</evidence>
<reference evidence="3" key="1">
    <citation type="submission" date="2016-10" db="EMBL/GenBank/DDBJ databases">
        <authorList>
            <person name="Varghese N."/>
            <person name="Submissions S."/>
        </authorList>
    </citation>
    <scope>NUCLEOTIDE SEQUENCE [LARGE SCALE GENOMIC DNA]</scope>
    <source>
        <strain evidence="3">CGMCC 1.10121</strain>
    </source>
</reference>
<proteinExistence type="predicted"/>
<organism evidence="2 3">
    <name type="scientific">Halogranum amylolyticum</name>
    <dbReference type="NCBI Taxonomy" id="660520"/>
    <lineage>
        <taxon>Archaea</taxon>
        <taxon>Methanobacteriati</taxon>
        <taxon>Methanobacteriota</taxon>
        <taxon>Stenosarchaea group</taxon>
        <taxon>Halobacteria</taxon>
        <taxon>Halobacteriales</taxon>
        <taxon>Haloferacaceae</taxon>
    </lineage>
</organism>
<evidence type="ECO:0000256" key="1">
    <source>
        <dbReference type="SAM" id="MobiDB-lite"/>
    </source>
</evidence>
<dbReference type="Proteomes" id="UP000199126">
    <property type="component" value="Unassembled WGS sequence"/>
</dbReference>
<dbReference type="AlphaFoldDB" id="A0A1H8TT21"/>
<sequence length="209" mass="24172">MPSTLRETATGFARTGDWLDVVEHGEHVSCALVELDAIRDDFADSVAAWERWRPKADERLRRDVGVRTADHTSGHGDDTERDPRWRRGLRRVERFLYLHVMTLVSPYYFDTPHLHASIDRHDSLRRRQRYRLDISVVDDDLRARMRELLYEYETSVPRWHLAAAKTTETVVAAEGHDLSPREETDATDAPLQHAVNLSQLQRAHAPADD</sequence>
<keyword evidence="3" id="KW-1185">Reference proteome</keyword>
<protein>
    <submittedName>
        <fullName evidence="2">Uncharacterized protein</fullName>
    </submittedName>
</protein>
<evidence type="ECO:0000313" key="2">
    <source>
        <dbReference type="EMBL" id="SEO93774.1"/>
    </source>
</evidence>
<name>A0A1H8TT21_9EURY</name>
<dbReference type="RefSeq" id="WP_139246618.1">
    <property type="nucleotide sequence ID" value="NZ_FODV01000008.1"/>
</dbReference>